<accession>A6DFJ9</accession>
<dbReference type="EMBL" id="ABCK01000001">
    <property type="protein sequence ID" value="EDM29579.1"/>
    <property type="molecule type" value="Genomic_DNA"/>
</dbReference>
<name>A6DFJ9_9BACT</name>
<proteinExistence type="predicted"/>
<gene>
    <name evidence="1" type="ORF">LNTAR_17553</name>
</gene>
<evidence type="ECO:0008006" key="3">
    <source>
        <dbReference type="Google" id="ProtNLM"/>
    </source>
</evidence>
<keyword evidence="2" id="KW-1185">Reference proteome</keyword>
<dbReference type="AlphaFoldDB" id="A6DFJ9"/>
<dbReference type="Proteomes" id="UP000004947">
    <property type="component" value="Unassembled WGS sequence"/>
</dbReference>
<evidence type="ECO:0000313" key="2">
    <source>
        <dbReference type="Proteomes" id="UP000004947"/>
    </source>
</evidence>
<comment type="caution">
    <text evidence="1">The sequence shown here is derived from an EMBL/GenBank/DDBJ whole genome shotgun (WGS) entry which is preliminary data.</text>
</comment>
<protein>
    <recommendedName>
        <fullName evidence="3">Phosphate-selective porin O and P</fullName>
    </recommendedName>
</protein>
<dbReference type="RefSeq" id="WP_007276701.1">
    <property type="nucleotide sequence ID" value="NZ_ABCK01000001.1"/>
</dbReference>
<organism evidence="1 2">
    <name type="scientific">Lentisphaera araneosa HTCC2155</name>
    <dbReference type="NCBI Taxonomy" id="313628"/>
    <lineage>
        <taxon>Bacteria</taxon>
        <taxon>Pseudomonadati</taxon>
        <taxon>Lentisphaerota</taxon>
        <taxon>Lentisphaeria</taxon>
        <taxon>Lentisphaerales</taxon>
        <taxon>Lentisphaeraceae</taxon>
        <taxon>Lentisphaera</taxon>
    </lineage>
</organism>
<reference evidence="1 2" key="1">
    <citation type="journal article" date="2010" name="J. Bacteriol.">
        <title>Genome sequence of Lentisphaera araneosa HTCC2155T, the type species of the order Lentisphaerales in the phylum Lentisphaerae.</title>
        <authorList>
            <person name="Thrash J.C."/>
            <person name="Cho J.C."/>
            <person name="Vergin K.L."/>
            <person name="Morris R.M."/>
            <person name="Giovannoni S.J."/>
        </authorList>
    </citation>
    <scope>NUCLEOTIDE SEQUENCE [LARGE SCALE GENOMIC DNA]</scope>
    <source>
        <strain evidence="1 2">HTCC2155</strain>
    </source>
</reference>
<dbReference type="STRING" id="313628.LNTAR_17553"/>
<evidence type="ECO:0000313" key="1">
    <source>
        <dbReference type="EMBL" id="EDM29579.1"/>
    </source>
</evidence>
<dbReference type="eggNOG" id="ENOG502ZACJ">
    <property type="taxonomic scope" value="Bacteria"/>
</dbReference>
<sequence length="325" mass="37955">MKKFFLIFCFLLTSVYADREFPGIENSRLSFDLSSRSSYWNEADELTLQHFIGIDFYKIITVDGADFGSLTIQPFINRIDNGYRTPGVYDDNHDWEFLFRTFALNINAWGVDKPYFKLGHFEIPFGGEYNKDTFGDLHQYGQGLKMGMKMDWGFAVGQELKDWNYEFALTRGSGMKYRDREDPYAISGRIGTLNDDTFVYGLSIFHGEILKDKTTIKRDVLGLDFEYFLGNKSILVELYGGQVEDDDLLGSLLEFNIKTYDERAEFYVQHFYQNLENNTYLSSAGFGVSYQYNNQLNLSAQFMKEFESPPDVQEELIEFQLRYRF</sequence>
<dbReference type="OrthoDB" id="6386907at2"/>